<dbReference type="InterPro" id="IPR001757">
    <property type="entry name" value="P_typ_ATPase"/>
</dbReference>
<dbReference type="GO" id="GO:0005524">
    <property type="term" value="F:ATP binding"/>
    <property type="evidence" value="ECO:0007669"/>
    <property type="project" value="InterPro"/>
</dbReference>
<evidence type="ECO:0000259" key="7">
    <source>
        <dbReference type="Pfam" id="PF00122"/>
    </source>
</evidence>
<feature type="domain" description="P-type ATPase A" evidence="7">
    <location>
        <begin position="117"/>
        <end position="212"/>
    </location>
</feature>
<keyword evidence="4 6" id="KW-1133">Transmembrane helix</keyword>
<dbReference type="InterPro" id="IPR036412">
    <property type="entry name" value="HAD-like_sf"/>
</dbReference>
<dbReference type="EMBL" id="JADINA010000011">
    <property type="protein sequence ID" value="MBO8425955.1"/>
    <property type="molecule type" value="Genomic_DNA"/>
</dbReference>
<feature type="transmembrane region" description="Helical" evidence="6">
    <location>
        <begin position="625"/>
        <end position="650"/>
    </location>
</feature>
<sequence length="836" mass="91406">MTMGKRARTNNKIGAAPIYEADPSFGLTAEQVESRKEAGLVNKTKKQVTKSYGRIVFDNLVNFLNIILFFLFAIMWAAGLSLSHYVFMVILIANITIGLIQDVKARLLVDKLRVSVDPRVKVIRGGKAIDLSAKEIVLSDIIELKSGDAIPADCLVLEGEIAVDESMLTGESVAIPKGKGDQILSGTYLTKGLCRARVEKVGSANYVESIQATAKQFNRPRSEIKKSISVIMVVCCVLAIVFGIMTTVIYSFPLFQNGASFGEVFFDKNNASYVDFVESLSGSLIAMLPAGMFLLTSLSLTVGVIALARKRVLVQQLYCIEMLARVDVLCLDKTGTLTDGTMAVADVIALNRASELDIKKAVASVLHFTQDSNATANALKAYFGSDVSAIMQEVIPFDSELKYSAVTLMDGETYVFGAYGFVPARGSERIKRIIHSKSSEGYRCLVVGRNKKPISDKKVPNGCELLGILVLSDHIKDDAKENIEWFKSNGVDVRIISGDDPMTVSEIAKRVGVDHADQFVSLEGKSVEETARLAPYYAVFGRVNPEQKAVLVETFKKQGHKVAMTGDGVNDILALKVADCSIAMASGSDAAKNVSHLVTLDSDFSKLPDVVAQGRRVINNLQRTCSLFLTKTLFAVLLTFFFTLLNYFLGPEYHYPFSTANLIIWEIVTIGGSAFFLALQPSKDRLRGSFLKNILLKAFPAGICAVVITLIPYLLMMINPSLFCADAGNEAAVMEVTKTFAVLNFTIFSYFVLFWVCVPFNRYRISVFIAAVIAGIGVLMADGFTGGHFLLNLYWSGFNWGVFIALPLALIIVGGIYFALNYLLDMFLPKEAEVSK</sequence>
<evidence type="ECO:0000256" key="3">
    <source>
        <dbReference type="ARBA" id="ARBA00022967"/>
    </source>
</evidence>
<dbReference type="Gene3D" id="3.40.1110.10">
    <property type="entry name" value="Calcium-transporting ATPase, cytoplasmic domain N"/>
    <property type="match status" value="1"/>
</dbReference>
<accession>A0A9D9DEV0</accession>
<evidence type="ECO:0000256" key="4">
    <source>
        <dbReference type="ARBA" id="ARBA00022989"/>
    </source>
</evidence>
<name>A0A9D9DEV0_9FIRM</name>
<evidence type="ECO:0000256" key="6">
    <source>
        <dbReference type="SAM" id="Phobius"/>
    </source>
</evidence>
<feature type="transmembrane region" description="Helical" evidence="6">
    <location>
        <begin position="228"/>
        <end position="252"/>
    </location>
</feature>
<dbReference type="PROSITE" id="PS00154">
    <property type="entry name" value="ATPASE_E1_E2"/>
    <property type="match status" value="1"/>
</dbReference>
<feature type="transmembrane region" description="Helical" evidence="6">
    <location>
        <begin position="85"/>
        <end position="103"/>
    </location>
</feature>
<dbReference type="InterPro" id="IPR008250">
    <property type="entry name" value="ATPase_P-typ_transduc_dom_A_sf"/>
</dbReference>
<dbReference type="Pfam" id="PF00702">
    <property type="entry name" value="Hydrolase"/>
    <property type="match status" value="1"/>
</dbReference>
<dbReference type="NCBIfam" id="TIGR01494">
    <property type="entry name" value="ATPase_P-type"/>
    <property type="match status" value="3"/>
</dbReference>
<dbReference type="SUPFAM" id="SSF81665">
    <property type="entry name" value="Calcium ATPase, transmembrane domain M"/>
    <property type="match status" value="1"/>
</dbReference>
<feature type="transmembrane region" description="Helical" evidence="6">
    <location>
        <begin position="765"/>
        <end position="791"/>
    </location>
</feature>
<comment type="caution">
    <text evidence="8">The sequence shown here is derived from an EMBL/GenBank/DDBJ whole genome shotgun (WGS) entry which is preliminary data.</text>
</comment>
<feature type="transmembrane region" description="Helical" evidence="6">
    <location>
        <begin position="662"/>
        <end position="679"/>
    </location>
</feature>
<dbReference type="InterPro" id="IPR018303">
    <property type="entry name" value="ATPase_P-typ_P_site"/>
</dbReference>
<dbReference type="GO" id="GO:0016887">
    <property type="term" value="F:ATP hydrolysis activity"/>
    <property type="evidence" value="ECO:0007669"/>
    <property type="project" value="InterPro"/>
</dbReference>
<dbReference type="SFLD" id="SFLDF00027">
    <property type="entry name" value="p-type_atpase"/>
    <property type="match status" value="1"/>
</dbReference>
<keyword evidence="5 6" id="KW-0472">Membrane</keyword>
<dbReference type="SUPFAM" id="SSF81653">
    <property type="entry name" value="Calcium ATPase, transduction domain A"/>
    <property type="match status" value="1"/>
</dbReference>
<dbReference type="InterPro" id="IPR059000">
    <property type="entry name" value="ATPase_P-type_domA"/>
</dbReference>
<evidence type="ECO:0000256" key="2">
    <source>
        <dbReference type="ARBA" id="ARBA00022692"/>
    </source>
</evidence>
<evidence type="ECO:0000313" key="9">
    <source>
        <dbReference type="Proteomes" id="UP000823634"/>
    </source>
</evidence>
<feature type="transmembrane region" description="Helical" evidence="6">
    <location>
        <begin position="797"/>
        <end position="820"/>
    </location>
</feature>
<evidence type="ECO:0000313" key="8">
    <source>
        <dbReference type="EMBL" id="MBO8425955.1"/>
    </source>
</evidence>
<dbReference type="InterPro" id="IPR023214">
    <property type="entry name" value="HAD_sf"/>
</dbReference>
<reference evidence="8" key="2">
    <citation type="journal article" date="2021" name="PeerJ">
        <title>Extensive microbial diversity within the chicken gut microbiome revealed by metagenomics and culture.</title>
        <authorList>
            <person name="Gilroy R."/>
            <person name="Ravi A."/>
            <person name="Getino M."/>
            <person name="Pursley I."/>
            <person name="Horton D.L."/>
            <person name="Alikhan N.F."/>
            <person name="Baker D."/>
            <person name="Gharbi K."/>
            <person name="Hall N."/>
            <person name="Watson M."/>
            <person name="Adriaenssens E.M."/>
            <person name="Foster-Nyarko E."/>
            <person name="Jarju S."/>
            <person name="Secka A."/>
            <person name="Antonio M."/>
            <person name="Oren A."/>
            <person name="Chaudhuri R.R."/>
            <person name="La Ragione R."/>
            <person name="Hildebrand F."/>
            <person name="Pallen M.J."/>
        </authorList>
    </citation>
    <scope>NUCLEOTIDE SEQUENCE</scope>
    <source>
        <strain evidence="8">17113</strain>
    </source>
</reference>
<dbReference type="InterPro" id="IPR023299">
    <property type="entry name" value="ATPase_P-typ_cyto_dom_N"/>
</dbReference>
<dbReference type="InterPro" id="IPR023298">
    <property type="entry name" value="ATPase_P-typ_TM_dom_sf"/>
</dbReference>
<dbReference type="InterPro" id="IPR044492">
    <property type="entry name" value="P_typ_ATPase_HD_dom"/>
</dbReference>
<dbReference type="SUPFAM" id="SSF56784">
    <property type="entry name" value="HAD-like"/>
    <property type="match status" value="1"/>
</dbReference>
<dbReference type="SFLD" id="SFLDS00003">
    <property type="entry name" value="Haloacid_Dehalogenase"/>
    <property type="match status" value="1"/>
</dbReference>
<keyword evidence="3" id="KW-1278">Translocase</keyword>
<proteinExistence type="predicted"/>
<dbReference type="PRINTS" id="PR00119">
    <property type="entry name" value="CATATPASE"/>
</dbReference>
<evidence type="ECO:0000256" key="1">
    <source>
        <dbReference type="ARBA" id="ARBA00004141"/>
    </source>
</evidence>
<dbReference type="SFLD" id="SFLDG00002">
    <property type="entry name" value="C1.7:_P-type_atpase_like"/>
    <property type="match status" value="1"/>
</dbReference>
<evidence type="ECO:0000256" key="5">
    <source>
        <dbReference type="ARBA" id="ARBA00023136"/>
    </source>
</evidence>
<dbReference type="Proteomes" id="UP000823634">
    <property type="component" value="Unassembled WGS sequence"/>
</dbReference>
<feature type="transmembrane region" description="Helical" evidence="6">
    <location>
        <begin position="60"/>
        <end position="79"/>
    </location>
</feature>
<dbReference type="Gene3D" id="1.20.1110.10">
    <property type="entry name" value="Calcium-transporting ATPase, transmembrane domain"/>
    <property type="match status" value="1"/>
</dbReference>
<feature type="transmembrane region" description="Helical" evidence="6">
    <location>
        <begin position="699"/>
        <end position="719"/>
    </location>
</feature>
<dbReference type="Gene3D" id="3.40.50.1000">
    <property type="entry name" value="HAD superfamily/HAD-like"/>
    <property type="match status" value="1"/>
</dbReference>
<dbReference type="Gene3D" id="2.70.150.10">
    <property type="entry name" value="Calcium-transporting ATPase, cytoplasmic transduction domain A"/>
    <property type="match status" value="1"/>
</dbReference>
<dbReference type="PANTHER" id="PTHR42861">
    <property type="entry name" value="CALCIUM-TRANSPORTING ATPASE"/>
    <property type="match status" value="1"/>
</dbReference>
<feature type="transmembrane region" description="Helical" evidence="6">
    <location>
        <begin position="284"/>
        <end position="308"/>
    </location>
</feature>
<dbReference type="PRINTS" id="PR00120">
    <property type="entry name" value="HATPASE"/>
</dbReference>
<dbReference type="AlphaFoldDB" id="A0A9D9DEV0"/>
<dbReference type="Pfam" id="PF00122">
    <property type="entry name" value="E1-E2_ATPase"/>
    <property type="match status" value="1"/>
</dbReference>
<gene>
    <name evidence="8" type="ORF">IAC61_01360</name>
</gene>
<comment type="subcellular location">
    <subcellularLocation>
        <location evidence="1">Membrane</location>
        <topology evidence="1">Multi-pass membrane protein</topology>
    </subcellularLocation>
</comment>
<dbReference type="GO" id="GO:0016020">
    <property type="term" value="C:membrane"/>
    <property type="evidence" value="ECO:0007669"/>
    <property type="project" value="UniProtKB-SubCell"/>
</dbReference>
<organism evidence="8 9">
    <name type="scientific">Candidatus Alloenteromonas pullistercoris</name>
    <dbReference type="NCBI Taxonomy" id="2840785"/>
    <lineage>
        <taxon>Bacteria</taxon>
        <taxon>Bacillati</taxon>
        <taxon>Bacillota</taxon>
        <taxon>Bacillota incertae sedis</taxon>
        <taxon>Candidatus Alloenteromonas</taxon>
    </lineage>
</organism>
<keyword evidence="2 6" id="KW-0812">Transmembrane</keyword>
<feature type="transmembrane region" description="Helical" evidence="6">
    <location>
        <begin position="739"/>
        <end position="758"/>
    </location>
</feature>
<protein>
    <submittedName>
        <fullName evidence="8">HAD-IC family P-type ATPase</fullName>
    </submittedName>
</protein>
<reference evidence="8" key="1">
    <citation type="submission" date="2020-10" db="EMBL/GenBank/DDBJ databases">
        <authorList>
            <person name="Gilroy R."/>
        </authorList>
    </citation>
    <scope>NUCLEOTIDE SEQUENCE</scope>
    <source>
        <strain evidence="8">17113</strain>
    </source>
</reference>